<dbReference type="RefSeq" id="WP_268618499.1">
    <property type="nucleotide sequence ID" value="NZ_JAMDMX010000179.1"/>
</dbReference>
<dbReference type="Pfam" id="PF01261">
    <property type="entry name" value="AP_endonuc_2"/>
    <property type="match status" value="1"/>
</dbReference>
<name>A0ABT4GP22_9BACL</name>
<dbReference type="PANTHER" id="PTHR12110">
    <property type="entry name" value="HYDROXYPYRUVATE ISOMERASE"/>
    <property type="match status" value="1"/>
</dbReference>
<dbReference type="InterPro" id="IPR013022">
    <property type="entry name" value="Xyl_isomerase-like_TIM-brl"/>
</dbReference>
<comment type="caution">
    <text evidence="2">The sequence shown here is derived from an EMBL/GenBank/DDBJ whole genome shotgun (WGS) entry which is preliminary data.</text>
</comment>
<accession>A0ABT4GP22</accession>
<gene>
    <name evidence="2" type="ORF">M5X19_34675</name>
</gene>
<dbReference type="EMBL" id="JAMDMX010000179">
    <property type="protein sequence ID" value="MCY9697964.1"/>
    <property type="molecule type" value="Genomic_DNA"/>
</dbReference>
<dbReference type="SUPFAM" id="SSF51658">
    <property type="entry name" value="Xylose isomerase-like"/>
    <property type="match status" value="1"/>
</dbReference>
<dbReference type="GO" id="GO:0016853">
    <property type="term" value="F:isomerase activity"/>
    <property type="evidence" value="ECO:0007669"/>
    <property type="project" value="UniProtKB-KW"/>
</dbReference>
<keyword evidence="2" id="KW-0413">Isomerase</keyword>
<organism evidence="2 3">
    <name type="scientific">Paenibacillus alginolyticus</name>
    <dbReference type="NCBI Taxonomy" id="59839"/>
    <lineage>
        <taxon>Bacteria</taxon>
        <taxon>Bacillati</taxon>
        <taxon>Bacillota</taxon>
        <taxon>Bacilli</taxon>
        <taxon>Bacillales</taxon>
        <taxon>Paenibacillaceae</taxon>
        <taxon>Paenibacillus</taxon>
    </lineage>
</organism>
<evidence type="ECO:0000313" key="3">
    <source>
        <dbReference type="Proteomes" id="UP001527099"/>
    </source>
</evidence>
<dbReference type="Gene3D" id="3.20.20.150">
    <property type="entry name" value="Divalent-metal-dependent TIM barrel enzymes"/>
    <property type="match status" value="1"/>
</dbReference>
<proteinExistence type="predicted"/>
<sequence length="277" mass="30930">MKISICSYSFHRLLAAGKQDIFQYIKDCKELGCTQLDPWNAHLSTIEKGEEVIHAGRNPGESQHLTSVDDDYLLSVKRAADEVGLPFGCIAVDGAHIYEETEEGRRRNRARAYRWIAVAEKLGASHIRIDAGGPEQWTEEQFAITVDGYRDVIGHAAEAGLQVVVENHWGPTVQPDQVVRLIEAVPELGLLLDSWNWAHGKQAEGWLKCAKYAKVIHVKTFNFTENGEELTQNIPAFCRLMKKSGFQGAWGVESVPHADGEIEAARKSIELIKHSVF</sequence>
<reference evidence="2 3" key="1">
    <citation type="submission" date="2022-05" db="EMBL/GenBank/DDBJ databases">
        <title>Genome Sequencing of Bee-Associated Microbes.</title>
        <authorList>
            <person name="Dunlap C."/>
        </authorList>
    </citation>
    <scope>NUCLEOTIDE SEQUENCE [LARGE SCALE GENOMIC DNA]</scope>
    <source>
        <strain evidence="2 3">NRRL B-14421</strain>
    </source>
</reference>
<dbReference type="PANTHER" id="PTHR12110:SF53">
    <property type="entry name" value="BLR5974 PROTEIN"/>
    <property type="match status" value="1"/>
</dbReference>
<dbReference type="InterPro" id="IPR036237">
    <property type="entry name" value="Xyl_isomerase-like_sf"/>
</dbReference>
<dbReference type="InterPro" id="IPR050312">
    <property type="entry name" value="IolE/XylAMocC-like"/>
</dbReference>
<keyword evidence="3" id="KW-1185">Reference proteome</keyword>
<protein>
    <submittedName>
        <fullName evidence="2">Sugar phosphate isomerase/epimerase</fullName>
    </submittedName>
</protein>
<dbReference type="Proteomes" id="UP001527099">
    <property type="component" value="Unassembled WGS sequence"/>
</dbReference>
<evidence type="ECO:0000259" key="1">
    <source>
        <dbReference type="Pfam" id="PF01261"/>
    </source>
</evidence>
<feature type="domain" description="Xylose isomerase-like TIM barrel" evidence="1">
    <location>
        <begin position="64"/>
        <end position="273"/>
    </location>
</feature>
<evidence type="ECO:0000313" key="2">
    <source>
        <dbReference type="EMBL" id="MCY9697964.1"/>
    </source>
</evidence>